<name>A0A8I3ACM6_9AGAM</name>
<protein>
    <submittedName>
        <fullName evidence="2">Uncharacterized protein</fullName>
    </submittedName>
</protein>
<accession>A0A8I3ACM6</accession>
<dbReference type="Proteomes" id="UP000683000">
    <property type="component" value="Unassembled WGS sequence"/>
</dbReference>
<keyword evidence="3" id="KW-1185">Reference proteome</keyword>
<feature type="region of interest" description="Disordered" evidence="1">
    <location>
        <begin position="1"/>
        <end position="42"/>
    </location>
</feature>
<reference evidence="2" key="1">
    <citation type="submission" date="2021-03" db="EMBL/GenBank/DDBJ databases">
        <title>Evolutionary innovations through gain and loss of genes in the ectomycorrhizal Boletales.</title>
        <authorList>
            <person name="Wu G."/>
            <person name="Miyauchi S."/>
            <person name="Morin E."/>
            <person name="Yang Z.-L."/>
            <person name="Xu J."/>
            <person name="Martin F.M."/>
        </authorList>
    </citation>
    <scope>NUCLEOTIDE SEQUENCE</scope>
    <source>
        <strain evidence="2">BR01</strain>
    </source>
</reference>
<comment type="caution">
    <text evidence="2">The sequence shown here is derived from an EMBL/GenBank/DDBJ whole genome shotgun (WGS) entry which is preliminary data.</text>
</comment>
<evidence type="ECO:0000256" key="1">
    <source>
        <dbReference type="SAM" id="MobiDB-lite"/>
    </source>
</evidence>
<sequence length="127" mass="13682">MPNRKKAKAAVQHDTDSRPDSDLAEVMPDLRRSKRATAGQGGAASQLLRVGAALDQPQQVPRPCVAVLDDVPCNPMAPTSRQTTARKGRRNDVHTTKNAADETDVERAGTLASVPLIPIPAPCRRRQ</sequence>
<dbReference type="OrthoDB" id="2655110at2759"/>
<feature type="compositionally biased region" description="Basic and acidic residues" evidence="1">
    <location>
        <begin position="11"/>
        <end position="21"/>
    </location>
</feature>
<dbReference type="EMBL" id="JAGFBS010000003">
    <property type="protein sequence ID" value="KAG6380498.1"/>
    <property type="molecule type" value="Genomic_DNA"/>
</dbReference>
<evidence type="ECO:0000313" key="3">
    <source>
        <dbReference type="Proteomes" id="UP000683000"/>
    </source>
</evidence>
<evidence type="ECO:0000313" key="2">
    <source>
        <dbReference type="EMBL" id="KAG6380498.1"/>
    </source>
</evidence>
<feature type="region of interest" description="Disordered" evidence="1">
    <location>
        <begin position="75"/>
        <end position="127"/>
    </location>
</feature>
<dbReference type="AlphaFoldDB" id="A0A8I3ACM6"/>
<proteinExistence type="predicted"/>
<gene>
    <name evidence="2" type="ORF">JVT61DRAFT_8654</name>
</gene>
<organism evidence="2 3">
    <name type="scientific">Boletus reticuloceps</name>
    <dbReference type="NCBI Taxonomy" id="495285"/>
    <lineage>
        <taxon>Eukaryota</taxon>
        <taxon>Fungi</taxon>
        <taxon>Dikarya</taxon>
        <taxon>Basidiomycota</taxon>
        <taxon>Agaricomycotina</taxon>
        <taxon>Agaricomycetes</taxon>
        <taxon>Agaricomycetidae</taxon>
        <taxon>Boletales</taxon>
        <taxon>Boletineae</taxon>
        <taxon>Boletaceae</taxon>
        <taxon>Boletoideae</taxon>
        <taxon>Boletus</taxon>
    </lineage>
</organism>